<dbReference type="InterPro" id="IPR011122">
    <property type="entry name" value="WavE"/>
</dbReference>
<reference evidence="1 2" key="1">
    <citation type="journal article" date="2010" name="Stand. Genomic Sci.">
        <title>Complete genome sequence of Ferrimonas balearica type strain (PAT).</title>
        <authorList>
            <person name="Nolan M."/>
            <person name="Sikorski J."/>
            <person name="Davenport K."/>
            <person name="Lucas S."/>
            <person name="Glavina Del Rio T."/>
            <person name="Tice H."/>
            <person name="Cheng J."/>
            <person name="Goodwin L."/>
            <person name="Pitluck S."/>
            <person name="Liolios K."/>
            <person name="Ivanova N."/>
            <person name="Mavromatis K."/>
            <person name="Ovchinnikova G."/>
            <person name="Pati A."/>
            <person name="Chen A."/>
            <person name="Palaniappan K."/>
            <person name="Land M."/>
            <person name="Hauser L."/>
            <person name="Chang Y."/>
            <person name="Jeffries C."/>
            <person name="Tapia R."/>
            <person name="Brettin T."/>
            <person name="Detter J."/>
            <person name="Han C."/>
            <person name="Yasawong M."/>
            <person name="Rohde M."/>
            <person name="Tindall B."/>
            <person name="Goker M."/>
            <person name="Woyke T."/>
            <person name="Bristow J."/>
            <person name="Eisen J."/>
            <person name="Markowitz V."/>
            <person name="Hugenholtz P."/>
            <person name="Kyrpides N."/>
            <person name="Klenk H."/>
            <person name="Lapidus A."/>
        </authorList>
    </citation>
    <scope>NUCLEOTIDE SEQUENCE [LARGE SCALE GENOMIC DNA]</scope>
    <source>
        <strain evidence="2">DSM 9799 / CCM 4581 / KCTC 23876 / PAT</strain>
    </source>
</reference>
<dbReference type="HOGENOM" id="CLU_067518_1_1_6"/>
<sequence length="317" mass="36738">MAFEQISVVVQGPVQAYQGRGMEAGITQRCLDSVRQHLPGATLILSTWPDQDLSGLDYDLLVESADPGPNQDDYCPRNYHRQLVSSREGLRRVTTDYAIKLRSDNYLVGNQFVERQQAYPLRHPEFRQFAERVVINANLFRRYSKGHRILYHPSDFFYYGRTEDLLRIWDQPLFEQQPFSADLLAGFARLKKGQVALESEQVICLIWLLALDPNAPVIHRRIAGDASAQDYWDKFVASNLLLDEPERIGLGLRKISLRAKKRVNEFTFHEWCELYNRHCGGDLPLDNAAFWRDMGRRRLGKLPFSWLKTRLLDSAPR</sequence>
<dbReference type="AlphaFoldDB" id="E1SV77"/>
<dbReference type="RefSeq" id="WP_013346683.1">
    <property type="nucleotide sequence ID" value="NC_014541.1"/>
</dbReference>
<accession>E1SV77</accession>
<protein>
    <submittedName>
        <fullName evidence="1">WavE lipopolysaccharide synthesis</fullName>
    </submittedName>
</protein>
<evidence type="ECO:0000313" key="2">
    <source>
        <dbReference type="Proteomes" id="UP000006683"/>
    </source>
</evidence>
<gene>
    <name evidence="1" type="ordered locus">Fbal_3178</name>
</gene>
<name>E1SV77_FERBD</name>
<dbReference type="eggNOG" id="ENOG5032T52">
    <property type="taxonomic scope" value="Bacteria"/>
</dbReference>
<organism evidence="1 2">
    <name type="scientific">Ferrimonas balearica (strain DSM 9799 / CCM 4581 / KCTC 23876 / PAT)</name>
    <dbReference type="NCBI Taxonomy" id="550540"/>
    <lineage>
        <taxon>Bacteria</taxon>
        <taxon>Pseudomonadati</taxon>
        <taxon>Pseudomonadota</taxon>
        <taxon>Gammaproteobacteria</taxon>
        <taxon>Alteromonadales</taxon>
        <taxon>Ferrimonadaceae</taxon>
        <taxon>Ferrimonas</taxon>
    </lineage>
</organism>
<evidence type="ECO:0000313" key="1">
    <source>
        <dbReference type="EMBL" id="ADN77377.1"/>
    </source>
</evidence>
<dbReference type="Proteomes" id="UP000006683">
    <property type="component" value="Chromosome"/>
</dbReference>
<dbReference type="EMBL" id="CP002209">
    <property type="protein sequence ID" value="ADN77377.1"/>
    <property type="molecule type" value="Genomic_DNA"/>
</dbReference>
<keyword evidence="2" id="KW-1185">Reference proteome</keyword>
<dbReference type="Pfam" id="PF07507">
    <property type="entry name" value="WavE"/>
    <property type="match status" value="1"/>
</dbReference>
<dbReference type="KEGG" id="fbl:Fbal_3178"/>
<dbReference type="OrthoDB" id="6716726at2"/>
<dbReference type="GeneID" id="67183395"/>
<proteinExistence type="predicted"/>
<dbReference type="STRING" id="550540.Fbal_3178"/>